<reference evidence="4" key="1">
    <citation type="submission" date="2016-10" db="EMBL/GenBank/DDBJ databases">
        <authorList>
            <person name="Varghese N."/>
            <person name="Submissions S."/>
        </authorList>
    </citation>
    <scope>NUCLEOTIDE SEQUENCE [LARGE SCALE GENOMIC DNA]</scope>
    <source>
        <strain evidence="4">CGMCC 1.7715</strain>
    </source>
</reference>
<dbReference type="Proteomes" id="UP000199331">
    <property type="component" value="Unassembled WGS sequence"/>
</dbReference>
<sequence>MKKLHTWALAPAVLATASIGVSPVAAASIPQVSATSAKPAGVTSYDSADQTYENHRHRRYRHYRHHRGPSLGDVLTGVLIIGGIAAIANNTKRSDDRRYRDRDYRDDRRDDARWDDGRGIDRAVSMCVDAVDRDERVETVDRADRTARGWQISGTLSSGAGFSCEIGNDGRVRNVDFGQSGNWQGDEDRDDDGYAAVTEDNQWDDARYAAERQKADGRTAMVSDTEDAVVEGTQPAYPGGPIEGEDEDNRPVYPGDPV</sequence>
<evidence type="ECO:0008006" key="5">
    <source>
        <dbReference type="Google" id="ProtNLM"/>
    </source>
</evidence>
<name>A0A1I5M9B9_9SPHN</name>
<proteinExistence type="predicted"/>
<evidence type="ECO:0000313" key="4">
    <source>
        <dbReference type="Proteomes" id="UP000199331"/>
    </source>
</evidence>
<dbReference type="AlphaFoldDB" id="A0A1I5M9B9"/>
<organism evidence="3 4">
    <name type="scientific">Qipengyuania nanhaisediminis</name>
    <dbReference type="NCBI Taxonomy" id="604088"/>
    <lineage>
        <taxon>Bacteria</taxon>
        <taxon>Pseudomonadati</taxon>
        <taxon>Pseudomonadota</taxon>
        <taxon>Alphaproteobacteria</taxon>
        <taxon>Sphingomonadales</taxon>
        <taxon>Erythrobacteraceae</taxon>
        <taxon>Qipengyuania</taxon>
    </lineage>
</organism>
<gene>
    <name evidence="3" type="ORF">SAMN04488060_1206</name>
</gene>
<feature type="chain" id="PRO_5011595811" description="Secreted protein" evidence="2">
    <location>
        <begin position="28"/>
        <end position="258"/>
    </location>
</feature>
<evidence type="ECO:0000256" key="2">
    <source>
        <dbReference type="SAM" id="SignalP"/>
    </source>
</evidence>
<feature type="region of interest" description="Disordered" evidence="1">
    <location>
        <begin position="212"/>
        <end position="258"/>
    </location>
</feature>
<protein>
    <recommendedName>
        <fullName evidence="5">Secreted protein</fullName>
    </recommendedName>
</protein>
<feature type="signal peptide" evidence="2">
    <location>
        <begin position="1"/>
        <end position="27"/>
    </location>
</feature>
<accession>A0A1I5M9B9</accession>
<dbReference type="RefSeq" id="WP_090478746.1">
    <property type="nucleotide sequence ID" value="NZ_FOWZ01000002.1"/>
</dbReference>
<dbReference type="OrthoDB" id="7510861at2"/>
<keyword evidence="2" id="KW-0732">Signal</keyword>
<evidence type="ECO:0000313" key="3">
    <source>
        <dbReference type="EMBL" id="SFP06083.1"/>
    </source>
</evidence>
<keyword evidence="4" id="KW-1185">Reference proteome</keyword>
<feature type="region of interest" description="Disordered" evidence="1">
    <location>
        <begin position="30"/>
        <end position="52"/>
    </location>
</feature>
<dbReference type="EMBL" id="FOWZ01000002">
    <property type="protein sequence ID" value="SFP06083.1"/>
    <property type="molecule type" value="Genomic_DNA"/>
</dbReference>
<evidence type="ECO:0000256" key="1">
    <source>
        <dbReference type="SAM" id="MobiDB-lite"/>
    </source>
</evidence>